<dbReference type="Gene3D" id="1.10.10.10">
    <property type="entry name" value="Winged helix-like DNA-binding domain superfamily/Winged helix DNA-binding domain"/>
    <property type="match status" value="1"/>
</dbReference>
<keyword evidence="3" id="KW-0804">Transcription</keyword>
<evidence type="ECO:0000256" key="3">
    <source>
        <dbReference type="ARBA" id="ARBA00023163"/>
    </source>
</evidence>
<dbReference type="InterPro" id="IPR008920">
    <property type="entry name" value="TF_FadR/GntR_C"/>
</dbReference>
<dbReference type="Proteomes" id="UP000013041">
    <property type="component" value="Unassembled WGS sequence"/>
</dbReference>
<dbReference type="Gene3D" id="1.20.120.530">
    <property type="entry name" value="GntR ligand-binding domain-like"/>
    <property type="match status" value="1"/>
</dbReference>
<gene>
    <name evidence="5" type="ORF">HMPREF1097_05554</name>
</gene>
<dbReference type="SMART" id="SM00895">
    <property type="entry name" value="FCD"/>
    <property type="match status" value="1"/>
</dbReference>
<evidence type="ECO:0000259" key="4">
    <source>
        <dbReference type="PROSITE" id="PS50949"/>
    </source>
</evidence>
<dbReference type="InterPro" id="IPR036388">
    <property type="entry name" value="WH-like_DNA-bd_sf"/>
</dbReference>
<dbReference type="PRINTS" id="PR00035">
    <property type="entry name" value="HTHGNTR"/>
</dbReference>
<proteinExistence type="predicted"/>
<evidence type="ECO:0000313" key="5">
    <source>
        <dbReference type="EMBL" id="ENZ31749.1"/>
    </source>
</evidence>
<sequence>MGIQKIGRVNVSDAVMDEIKRLISSGEWPADSKIPSENELASMMGVSRVSIRSALQKLSSVGLIESRHGEGTFVSKLDGGQVMNMLLPVAVLTYDNQKYMVEFRRVIESEQAYLAALRITQEELNLLKENYSKMQKVDSLSQACSELDVEFHMLVAKASKNPMFIQTSNILRDTILDNILYVRKYTEENQAFTYHRRIIDALEQRDAPAAKEAMYEHLERLWELIQEDS</sequence>
<evidence type="ECO:0000256" key="1">
    <source>
        <dbReference type="ARBA" id="ARBA00023015"/>
    </source>
</evidence>
<comment type="caution">
    <text evidence="5">The sequence shown here is derived from an EMBL/GenBank/DDBJ whole genome shotgun (WGS) entry which is preliminary data.</text>
</comment>
<dbReference type="SUPFAM" id="SSF46785">
    <property type="entry name" value="Winged helix' DNA-binding domain"/>
    <property type="match status" value="1"/>
</dbReference>
<evidence type="ECO:0000256" key="2">
    <source>
        <dbReference type="ARBA" id="ARBA00023125"/>
    </source>
</evidence>
<dbReference type="PANTHER" id="PTHR43537:SF43">
    <property type="entry name" value="GNTR-FAMILY TRANSCRIPTIONAL REGULATOR"/>
    <property type="match status" value="1"/>
</dbReference>
<dbReference type="PROSITE" id="PS50949">
    <property type="entry name" value="HTH_GNTR"/>
    <property type="match status" value="1"/>
</dbReference>
<evidence type="ECO:0000313" key="6">
    <source>
        <dbReference type="Proteomes" id="UP000013041"/>
    </source>
</evidence>
<dbReference type="Pfam" id="PF07729">
    <property type="entry name" value="FCD"/>
    <property type="match status" value="1"/>
</dbReference>
<organism evidence="5 6">
    <name type="scientific">Enterocloster bolteae 90B8</name>
    <dbReference type="NCBI Taxonomy" id="997897"/>
    <lineage>
        <taxon>Bacteria</taxon>
        <taxon>Bacillati</taxon>
        <taxon>Bacillota</taxon>
        <taxon>Clostridia</taxon>
        <taxon>Lachnospirales</taxon>
        <taxon>Lachnospiraceae</taxon>
        <taxon>Enterocloster</taxon>
    </lineage>
</organism>
<dbReference type="InterPro" id="IPR000524">
    <property type="entry name" value="Tscrpt_reg_HTH_GntR"/>
</dbReference>
<dbReference type="RefSeq" id="WP_002570826.1">
    <property type="nucleotide sequence ID" value="NZ_KB851141.1"/>
</dbReference>
<dbReference type="SMART" id="SM00345">
    <property type="entry name" value="HTH_GNTR"/>
    <property type="match status" value="1"/>
</dbReference>
<keyword evidence="1" id="KW-0805">Transcription regulation</keyword>
<reference evidence="5 6" key="1">
    <citation type="submission" date="2013-01" db="EMBL/GenBank/DDBJ databases">
        <title>The Genome Sequence of Clostridium bolteae 90B8.</title>
        <authorList>
            <consortium name="The Broad Institute Genome Sequencing Platform"/>
            <person name="Earl A."/>
            <person name="Ward D."/>
            <person name="Feldgarden M."/>
            <person name="Gevers D."/>
            <person name="Courvalin P."/>
            <person name="Lambert T."/>
            <person name="Walker B."/>
            <person name="Young S.K."/>
            <person name="Zeng Q."/>
            <person name="Gargeya S."/>
            <person name="Fitzgerald M."/>
            <person name="Haas B."/>
            <person name="Abouelleil A."/>
            <person name="Alvarado L."/>
            <person name="Arachchi H.M."/>
            <person name="Berlin A.M."/>
            <person name="Chapman S.B."/>
            <person name="Dewar J."/>
            <person name="Goldberg J."/>
            <person name="Griggs A."/>
            <person name="Gujja S."/>
            <person name="Hansen M."/>
            <person name="Howarth C."/>
            <person name="Imamovic A."/>
            <person name="Larimer J."/>
            <person name="McCowan C."/>
            <person name="Murphy C."/>
            <person name="Neiman D."/>
            <person name="Pearson M."/>
            <person name="Priest M."/>
            <person name="Roberts A."/>
            <person name="Saif S."/>
            <person name="Shea T."/>
            <person name="Sisk P."/>
            <person name="Sykes S."/>
            <person name="Wortman J."/>
            <person name="Nusbaum C."/>
            <person name="Birren B."/>
        </authorList>
    </citation>
    <scope>NUCLEOTIDE SEQUENCE [LARGE SCALE GENOMIC DNA]</scope>
    <source>
        <strain evidence="5 6">90B8</strain>
    </source>
</reference>
<keyword evidence="2" id="KW-0238">DNA-binding</keyword>
<dbReference type="Pfam" id="PF00392">
    <property type="entry name" value="GntR"/>
    <property type="match status" value="1"/>
</dbReference>
<accession>R0AG57</accession>
<dbReference type="EMBL" id="AGYG01000035">
    <property type="protein sequence ID" value="ENZ31749.1"/>
    <property type="molecule type" value="Genomic_DNA"/>
</dbReference>
<dbReference type="InterPro" id="IPR011711">
    <property type="entry name" value="GntR_C"/>
</dbReference>
<dbReference type="CDD" id="cd07377">
    <property type="entry name" value="WHTH_GntR"/>
    <property type="match status" value="1"/>
</dbReference>
<dbReference type="InterPro" id="IPR036390">
    <property type="entry name" value="WH_DNA-bd_sf"/>
</dbReference>
<protein>
    <recommendedName>
        <fullName evidence="4">HTH gntR-type domain-containing protein</fullName>
    </recommendedName>
</protein>
<dbReference type="SUPFAM" id="SSF48008">
    <property type="entry name" value="GntR ligand-binding domain-like"/>
    <property type="match status" value="1"/>
</dbReference>
<dbReference type="PATRIC" id="fig|997897.5.peg.5829"/>
<dbReference type="PANTHER" id="PTHR43537">
    <property type="entry name" value="TRANSCRIPTIONAL REGULATOR, GNTR FAMILY"/>
    <property type="match status" value="1"/>
</dbReference>
<dbReference type="AlphaFoldDB" id="R0AG57"/>
<dbReference type="HOGENOM" id="CLU_017584_9_3_9"/>
<feature type="domain" description="HTH gntR-type" evidence="4">
    <location>
        <begin position="9"/>
        <end position="77"/>
    </location>
</feature>
<dbReference type="GO" id="GO:0003677">
    <property type="term" value="F:DNA binding"/>
    <property type="evidence" value="ECO:0007669"/>
    <property type="project" value="UniProtKB-KW"/>
</dbReference>
<dbReference type="GO" id="GO:0003700">
    <property type="term" value="F:DNA-binding transcription factor activity"/>
    <property type="evidence" value="ECO:0007669"/>
    <property type="project" value="InterPro"/>
</dbReference>
<name>R0AG57_9FIRM</name>